<feature type="compositionally biased region" description="Polar residues" evidence="1">
    <location>
        <begin position="1"/>
        <end position="10"/>
    </location>
</feature>
<protein>
    <submittedName>
        <fullName evidence="2">Uncharacterized protein</fullName>
    </submittedName>
</protein>
<gene>
    <name evidence="2" type="ORF">PPACK8108_LOCUS24715</name>
</gene>
<comment type="caution">
    <text evidence="2">The sequence shown here is derived from an EMBL/GenBank/DDBJ whole genome shotgun (WGS) entry which is preliminary data.</text>
</comment>
<dbReference type="EMBL" id="CALTRL010006102">
    <property type="protein sequence ID" value="CAH7689599.1"/>
    <property type="molecule type" value="Genomic_DNA"/>
</dbReference>
<evidence type="ECO:0000313" key="2">
    <source>
        <dbReference type="EMBL" id="CAH7689599.1"/>
    </source>
</evidence>
<dbReference type="AlphaFoldDB" id="A0AAV0BQF0"/>
<accession>A0AAV0BQF0</accession>
<organism evidence="2 3">
    <name type="scientific">Phakopsora pachyrhizi</name>
    <name type="common">Asian soybean rust disease fungus</name>
    <dbReference type="NCBI Taxonomy" id="170000"/>
    <lineage>
        <taxon>Eukaryota</taxon>
        <taxon>Fungi</taxon>
        <taxon>Dikarya</taxon>
        <taxon>Basidiomycota</taxon>
        <taxon>Pucciniomycotina</taxon>
        <taxon>Pucciniomycetes</taxon>
        <taxon>Pucciniales</taxon>
        <taxon>Phakopsoraceae</taxon>
        <taxon>Phakopsora</taxon>
    </lineage>
</organism>
<proteinExistence type="predicted"/>
<reference evidence="2" key="1">
    <citation type="submission" date="2022-06" db="EMBL/GenBank/DDBJ databases">
        <authorList>
            <consortium name="SYNGENTA / RWTH Aachen University"/>
        </authorList>
    </citation>
    <scope>NUCLEOTIDE SEQUENCE</scope>
</reference>
<keyword evidence="3" id="KW-1185">Reference proteome</keyword>
<name>A0AAV0BQF0_PHAPC</name>
<feature type="region of interest" description="Disordered" evidence="1">
    <location>
        <begin position="1"/>
        <end position="28"/>
    </location>
</feature>
<sequence>MAQSTKTSNRLPGVSRTKSDDGCGGGDEAEMIPDEVWEVLGGNLPYKKIVKPSVEAVRQIGKYGSKTGSDKKTTVPVESGVIKGVSGAIALQKTFKDEGWNQSYDLLVHLRQKG</sequence>
<dbReference type="Proteomes" id="UP001153365">
    <property type="component" value="Unassembled WGS sequence"/>
</dbReference>
<evidence type="ECO:0000256" key="1">
    <source>
        <dbReference type="SAM" id="MobiDB-lite"/>
    </source>
</evidence>
<evidence type="ECO:0000313" key="3">
    <source>
        <dbReference type="Proteomes" id="UP001153365"/>
    </source>
</evidence>